<protein>
    <recommendedName>
        <fullName evidence="3">F-box associated domain-containing protein</fullName>
    </recommendedName>
</protein>
<evidence type="ECO:0000313" key="2">
    <source>
        <dbReference type="Proteomes" id="UP000008068"/>
    </source>
</evidence>
<dbReference type="PANTHER" id="PTHR21503:SF8">
    <property type="entry name" value="F-BOX ASSOCIATED DOMAIN-CONTAINING PROTEIN-RELATED"/>
    <property type="match status" value="1"/>
</dbReference>
<proteinExistence type="predicted"/>
<keyword evidence="2" id="KW-1185">Reference proteome</keyword>
<gene>
    <name evidence="1" type="ORF">CAEBREN_00984</name>
</gene>
<dbReference type="OrthoDB" id="5910818at2759"/>
<dbReference type="InParanoid" id="G0NCQ9"/>
<name>G0NCQ9_CAEBE</name>
<dbReference type="AlphaFoldDB" id="G0NCQ9"/>
<evidence type="ECO:0000313" key="1">
    <source>
        <dbReference type="EMBL" id="EGT57568.1"/>
    </source>
</evidence>
<accession>G0NCQ9</accession>
<sequence>MTLNVSDAEAFRRTIQSVESAEEIKELNVHGPSWHRTPVYQDEVAKLVLDECRRAKKLRLAIYTSKNFVYPTTAMPFNFDLINVTSAHWVPREHFIKLFLSCKKVHLQRKNFTDEDLTAIFKAWTEDSRLEYLQLNGLWNFYQGKTLGSVFEEFPGAAPVRKAIVPVELFKDSLVVKFGEGKCYWIQQRDGKTTALVYLFFQTITLSTNFRIGKEVDEMAAQIDEEQNPLGMFF</sequence>
<dbReference type="Proteomes" id="UP000008068">
    <property type="component" value="Unassembled WGS sequence"/>
</dbReference>
<dbReference type="EMBL" id="GL379863">
    <property type="protein sequence ID" value="EGT57568.1"/>
    <property type="molecule type" value="Genomic_DNA"/>
</dbReference>
<organism evidence="2">
    <name type="scientific">Caenorhabditis brenneri</name>
    <name type="common">Nematode worm</name>
    <dbReference type="NCBI Taxonomy" id="135651"/>
    <lineage>
        <taxon>Eukaryota</taxon>
        <taxon>Metazoa</taxon>
        <taxon>Ecdysozoa</taxon>
        <taxon>Nematoda</taxon>
        <taxon>Chromadorea</taxon>
        <taxon>Rhabditida</taxon>
        <taxon>Rhabditina</taxon>
        <taxon>Rhabditomorpha</taxon>
        <taxon>Rhabditoidea</taxon>
        <taxon>Rhabditidae</taxon>
        <taxon>Peloderinae</taxon>
        <taxon>Caenorhabditis</taxon>
    </lineage>
</organism>
<evidence type="ECO:0008006" key="3">
    <source>
        <dbReference type="Google" id="ProtNLM"/>
    </source>
</evidence>
<dbReference type="HOGENOM" id="CLU_1185939_0_0_1"/>
<dbReference type="PANTHER" id="PTHR21503">
    <property type="entry name" value="F-BOX-CONTAINING HYPOTHETICAL PROTEIN C.ELEGANS"/>
    <property type="match status" value="1"/>
</dbReference>
<reference evidence="2" key="1">
    <citation type="submission" date="2011-07" db="EMBL/GenBank/DDBJ databases">
        <authorList>
            <consortium name="Caenorhabditis brenneri Sequencing and Analysis Consortium"/>
            <person name="Wilson R.K."/>
        </authorList>
    </citation>
    <scope>NUCLEOTIDE SEQUENCE [LARGE SCALE GENOMIC DNA]</scope>
    <source>
        <strain evidence="2">PB2801</strain>
    </source>
</reference>